<sequence length="37" mass="4204">MKKENKAMAITGTCTIGMHTNNVHNLCWCLRIVPRMS</sequence>
<name>A0A2P2IXW9_RHIMU</name>
<evidence type="ECO:0000313" key="1">
    <source>
        <dbReference type="EMBL" id="MBW86022.1"/>
    </source>
</evidence>
<proteinExistence type="predicted"/>
<reference evidence="1" key="1">
    <citation type="submission" date="2018-02" db="EMBL/GenBank/DDBJ databases">
        <title>Rhizophora mucronata_Transcriptome.</title>
        <authorList>
            <person name="Meera S.P."/>
            <person name="Sreeshan A."/>
            <person name="Augustine A."/>
        </authorList>
    </citation>
    <scope>NUCLEOTIDE SEQUENCE</scope>
    <source>
        <tissue evidence="1">Leaf</tissue>
    </source>
</reference>
<dbReference type="AlphaFoldDB" id="A0A2P2IXW9"/>
<protein>
    <submittedName>
        <fullName evidence="1">Uncharacterized protein</fullName>
    </submittedName>
</protein>
<organism evidence="1">
    <name type="scientific">Rhizophora mucronata</name>
    <name type="common">Asiatic mangrove</name>
    <dbReference type="NCBI Taxonomy" id="61149"/>
    <lineage>
        <taxon>Eukaryota</taxon>
        <taxon>Viridiplantae</taxon>
        <taxon>Streptophyta</taxon>
        <taxon>Embryophyta</taxon>
        <taxon>Tracheophyta</taxon>
        <taxon>Spermatophyta</taxon>
        <taxon>Magnoliopsida</taxon>
        <taxon>eudicotyledons</taxon>
        <taxon>Gunneridae</taxon>
        <taxon>Pentapetalae</taxon>
        <taxon>rosids</taxon>
        <taxon>fabids</taxon>
        <taxon>Malpighiales</taxon>
        <taxon>Rhizophoraceae</taxon>
        <taxon>Rhizophora</taxon>
    </lineage>
</organism>
<dbReference type="EMBL" id="GGEC01005539">
    <property type="protein sequence ID" value="MBW86022.1"/>
    <property type="molecule type" value="Transcribed_RNA"/>
</dbReference>
<accession>A0A2P2IXW9</accession>